<keyword evidence="1" id="KW-0805">Transcription regulation</keyword>
<accession>A0A2R5FA39</accession>
<sequence>MTTSNTPKADQVAFYDGSHYVMEESIGYLIRQAQLAMHRTIDARMVELDLTAQQWIPLLLLDQCKAQTAAELSRCLGVDTSTTTRMLDRLEAKGLLERQRSADDRRIINLVLTETGKTLAGRIPYVTAESLNLHLRDFSQAEFTELKRLLRKLTANEEGAKGE</sequence>
<feature type="domain" description="HTH marR-type" evidence="4">
    <location>
        <begin position="23"/>
        <end position="155"/>
    </location>
</feature>
<dbReference type="Gene3D" id="1.10.10.10">
    <property type="entry name" value="Winged helix-like DNA-binding domain superfamily/Winged helix DNA-binding domain"/>
    <property type="match status" value="1"/>
</dbReference>
<dbReference type="PRINTS" id="PR00598">
    <property type="entry name" value="HTHMARR"/>
</dbReference>
<dbReference type="EMBL" id="BDOQ01000003">
    <property type="protein sequence ID" value="GBG13504.1"/>
    <property type="molecule type" value="Genomic_DNA"/>
</dbReference>
<dbReference type="SUPFAM" id="SSF46785">
    <property type="entry name" value="Winged helix' DNA-binding domain"/>
    <property type="match status" value="1"/>
</dbReference>
<dbReference type="SMART" id="SM00347">
    <property type="entry name" value="HTH_MARR"/>
    <property type="match status" value="1"/>
</dbReference>
<protein>
    <submittedName>
        <fullName evidence="5">MarR family transcriptional regulator</fullName>
    </submittedName>
</protein>
<evidence type="ECO:0000313" key="5">
    <source>
        <dbReference type="EMBL" id="GBG13504.1"/>
    </source>
</evidence>
<proteinExistence type="predicted"/>
<reference evidence="5 6" key="1">
    <citation type="journal article" date="2018" name="Environ. Microbiol.">
        <title>Isolation and genomic characterization of Novimethylophilus kurashikiensis gen. nov. sp. nov., a new lanthanide-dependent methylotrophic species of Methylophilaceae.</title>
        <authorList>
            <person name="Lv H."/>
            <person name="Sahin N."/>
            <person name="Tani A."/>
        </authorList>
    </citation>
    <scope>NUCLEOTIDE SEQUENCE [LARGE SCALE GENOMIC DNA]</scope>
    <source>
        <strain evidence="5 6">La2-4</strain>
    </source>
</reference>
<organism evidence="5 6">
    <name type="scientific">Novimethylophilus kurashikiensis</name>
    <dbReference type="NCBI Taxonomy" id="1825523"/>
    <lineage>
        <taxon>Bacteria</taxon>
        <taxon>Pseudomonadati</taxon>
        <taxon>Pseudomonadota</taxon>
        <taxon>Betaproteobacteria</taxon>
        <taxon>Nitrosomonadales</taxon>
        <taxon>Methylophilaceae</taxon>
        <taxon>Novimethylophilus</taxon>
    </lineage>
</organism>
<dbReference type="GO" id="GO:0003700">
    <property type="term" value="F:DNA-binding transcription factor activity"/>
    <property type="evidence" value="ECO:0007669"/>
    <property type="project" value="InterPro"/>
</dbReference>
<dbReference type="GO" id="GO:0003677">
    <property type="term" value="F:DNA binding"/>
    <property type="evidence" value="ECO:0007669"/>
    <property type="project" value="UniProtKB-KW"/>
</dbReference>
<dbReference type="InterPro" id="IPR036388">
    <property type="entry name" value="WH-like_DNA-bd_sf"/>
</dbReference>
<evidence type="ECO:0000256" key="2">
    <source>
        <dbReference type="ARBA" id="ARBA00023125"/>
    </source>
</evidence>
<gene>
    <name evidence="5" type="ORF">NMK_1054</name>
</gene>
<dbReference type="InterPro" id="IPR036390">
    <property type="entry name" value="WH_DNA-bd_sf"/>
</dbReference>
<evidence type="ECO:0000256" key="3">
    <source>
        <dbReference type="ARBA" id="ARBA00023163"/>
    </source>
</evidence>
<dbReference type="Proteomes" id="UP000245081">
    <property type="component" value="Unassembled WGS sequence"/>
</dbReference>
<keyword evidence="6" id="KW-1185">Reference proteome</keyword>
<evidence type="ECO:0000259" key="4">
    <source>
        <dbReference type="PROSITE" id="PS50995"/>
    </source>
</evidence>
<dbReference type="OrthoDB" id="6195716at2"/>
<dbReference type="PANTHER" id="PTHR42756:SF1">
    <property type="entry name" value="TRANSCRIPTIONAL REPRESSOR OF EMRAB OPERON"/>
    <property type="match status" value="1"/>
</dbReference>
<dbReference type="PROSITE" id="PS50995">
    <property type="entry name" value="HTH_MARR_2"/>
    <property type="match status" value="1"/>
</dbReference>
<dbReference type="InterPro" id="IPR000835">
    <property type="entry name" value="HTH_MarR-typ"/>
</dbReference>
<evidence type="ECO:0000313" key="6">
    <source>
        <dbReference type="Proteomes" id="UP000245081"/>
    </source>
</evidence>
<comment type="caution">
    <text evidence="5">The sequence shown here is derived from an EMBL/GenBank/DDBJ whole genome shotgun (WGS) entry which is preliminary data.</text>
</comment>
<dbReference type="PANTHER" id="PTHR42756">
    <property type="entry name" value="TRANSCRIPTIONAL REGULATOR, MARR"/>
    <property type="match status" value="1"/>
</dbReference>
<dbReference type="RefSeq" id="WP_109014697.1">
    <property type="nucleotide sequence ID" value="NZ_BDOQ01000003.1"/>
</dbReference>
<keyword evidence="3" id="KW-0804">Transcription</keyword>
<name>A0A2R5FA39_9PROT</name>
<evidence type="ECO:0000256" key="1">
    <source>
        <dbReference type="ARBA" id="ARBA00023015"/>
    </source>
</evidence>
<dbReference type="Pfam" id="PF01047">
    <property type="entry name" value="MarR"/>
    <property type="match status" value="1"/>
</dbReference>
<dbReference type="AlphaFoldDB" id="A0A2R5FA39"/>
<keyword evidence="2" id="KW-0238">DNA-binding</keyword>